<dbReference type="SUPFAM" id="SSF144000">
    <property type="entry name" value="Oxysterol-binding protein-like"/>
    <property type="match status" value="1"/>
</dbReference>
<organism evidence="8 9">
    <name type="scientific">Limulus polyphemus</name>
    <name type="common">Atlantic horseshoe crab</name>
    <dbReference type="NCBI Taxonomy" id="6850"/>
    <lineage>
        <taxon>Eukaryota</taxon>
        <taxon>Metazoa</taxon>
        <taxon>Ecdysozoa</taxon>
        <taxon>Arthropoda</taxon>
        <taxon>Chelicerata</taxon>
        <taxon>Merostomata</taxon>
        <taxon>Xiphosura</taxon>
        <taxon>Limulidae</taxon>
        <taxon>Limulus</taxon>
    </lineage>
</organism>
<evidence type="ECO:0000256" key="3">
    <source>
        <dbReference type="RuleBase" id="RU003844"/>
    </source>
</evidence>
<feature type="region of interest" description="Disordered" evidence="6">
    <location>
        <begin position="711"/>
        <end position="746"/>
    </location>
</feature>
<reference evidence="9" key="1">
    <citation type="submission" date="2025-08" db="UniProtKB">
        <authorList>
            <consortium name="RefSeq"/>
        </authorList>
    </citation>
    <scope>IDENTIFICATION</scope>
    <source>
        <tissue evidence="9">Muscle</tissue>
    </source>
</reference>
<evidence type="ECO:0000256" key="4">
    <source>
        <dbReference type="RuleBase" id="RU003845"/>
    </source>
</evidence>
<dbReference type="Proteomes" id="UP000694941">
    <property type="component" value="Unplaced"/>
</dbReference>
<keyword evidence="8" id="KW-1185">Reference proteome</keyword>
<proteinExistence type="inferred from homology"/>
<dbReference type="RefSeq" id="XP_022246749.1">
    <property type="nucleotide sequence ID" value="XM_022391041.1"/>
</dbReference>
<keyword evidence="2" id="KW-0446">Lipid-binding</keyword>
<dbReference type="Gene3D" id="2.40.160.120">
    <property type="match status" value="1"/>
</dbReference>
<keyword evidence="5" id="KW-0175">Coiled coil</keyword>
<dbReference type="GeneID" id="106463519"/>
<sequence length="826" mass="93534">MSYLIFRAPSESAGKYWMDALEIALRCSSLLMKTMINKEDRLSFSLNSPIDVESFRRTSLQWNESDLEQHFKDQGEELGSSRSPNFSPSSANTAFSPYLSPFNYCFKSVKASSCPSPTSFYPCVCMCHQYHQQLVLRKASDGSMKLISLALNQHVENENVIYGNNGNEHVVNEQSEISISIPKYSSGPTSSKIKELPSPGMLYTTHTQISHSASEQTSSFTHKPDSYITPPSVSTVPDLEDDIHTDENREGNGTHSVHSSESDSDVEENLDVEPVETVYVENGSEEFGAAGDVGQTEEVEEENKSLIWTLVKQVRPGMDLSRVVLPTFILEPRSFLDKLSDYYYHSDILAKAVQEDDPFTRMKTVVQWYLSGFYKKPKGLKKPYNPILGETFRCYWINLEKDSRTFYIAEQVSHHPPVSAFYVTNRKDGFCISGSILAKSKFYGNSLSAILDGTARLTLLTRGEDYLITMPYAHCKGILVGTLTMELGGKVTIFCEKTGYRTELEFKLKPFLGGPELCNLVTGKIKLGKETLATIEGHWDAEIYFRDKRIEVCFFPIDAITFSRRLTSFTVLLSLKFFNEFRLWQRVSEAISQCDQVAATEEKTLLEEAQRQAAKERQIKMEKWSPKNFFQDIITGEWVYKYADLRPWDPRNDLVQYEQNYVIQTKTRHKTPVVRTGSTAGIDSPSKGESVRMEHLLSTCNPPCFLQKGNHHRRSLASHGSESSSPDGEVVHGSDSTESDVMPLNNTQRTSKSTITLAVLQESLQPVQRLQEESNQTLQAIQNHLEAVMAQQRRVQQQLAQRNDLTIVASVLLIQIVLHCLLHWWS</sequence>
<dbReference type="Pfam" id="PF01237">
    <property type="entry name" value="Oxysterol_BP"/>
    <property type="match status" value="1"/>
</dbReference>
<evidence type="ECO:0000256" key="2">
    <source>
        <dbReference type="ARBA" id="ARBA00023121"/>
    </source>
</evidence>
<protein>
    <recommendedName>
        <fullName evidence="4">Oxysterol-binding protein</fullName>
    </recommendedName>
</protein>
<keyword evidence="4" id="KW-0813">Transport</keyword>
<dbReference type="InterPro" id="IPR037239">
    <property type="entry name" value="OSBP_sf"/>
</dbReference>
<evidence type="ECO:0000256" key="1">
    <source>
        <dbReference type="ARBA" id="ARBA00008842"/>
    </source>
</evidence>
<dbReference type="InterPro" id="IPR001849">
    <property type="entry name" value="PH_domain"/>
</dbReference>
<evidence type="ECO:0000256" key="6">
    <source>
        <dbReference type="SAM" id="MobiDB-lite"/>
    </source>
</evidence>
<evidence type="ECO:0000259" key="7">
    <source>
        <dbReference type="PROSITE" id="PS50003"/>
    </source>
</evidence>
<evidence type="ECO:0000313" key="8">
    <source>
        <dbReference type="Proteomes" id="UP000694941"/>
    </source>
</evidence>
<evidence type="ECO:0000313" key="9">
    <source>
        <dbReference type="RefSeq" id="XP_022246749.1"/>
    </source>
</evidence>
<dbReference type="PROSITE" id="PS01013">
    <property type="entry name" value="OSBP"/>
    <property type="match status" value="1"/>
</dbReference>
<dbReference type="InterPro" id="IPR018494">
    <property type="entry name" value="Oxysterol-bd_CS"/>
</dbReference>
<accession>A0ABM1SSZ3</accession>
<feature type="coiled-coil region" evidence="5">
    <location>
        <begin position="767"/>
        <end position="798"/>
    </location>
</feature>
<feature type="compositionally biased region" description="Polar residues" evidence="6">
    <location>
        <begin position="212"/>
        <end position="221"/>
    </location>
</feature>
<keyword evidence="4" id="KW-0445">Lipid transport</keyword>
<gene>
    <name evidence="9" type="primary">LOC106463519</name>
</gene>
<feature type="region of interest" description="Disordered" evidence="6">
    <location>
        <begin position="212"/>
        <end position="269"/>
    </location>
</feature>
<dbReference type="Gene3D" id="3.30.70.3490">
    <property type="match status" value="1"/>
</dbReference>
<dbReference type="PROSITE" id="PS50003">
    <property type="entry name" value="PH_DOMAIN"/>
    <property type="match status" value="1"/>
</dbReference>
<dbReference type="PANTHER" id="PTHR10972:SF102">
    <property type="entry name" value="OXYSTEROL-BINDING PROTEIN"/>
    <property type="match status" value="1"/>
</dbReference>
<comment type="similarity">
    <text evidence="1 3">Belongs to the OSBP family.</text>
</comment>
<dbReference type="Gene3D" id="1.10.287.2720">
    <property type="match status" value="1"/>
</dbReference>
<dbReference type="InterPro" id="IPR000648">
    <property type="entry name" value="Oxysterol-bd"/>
</dbReference>
<feature type="domain" description="PH" evidence="7">
    <location>
        <begin position="1"/>
        <end position="26"/>
    </location>
</feature>
<name>A0ABM1SSZ3_LIMPO</name>
<evidence type="ECO:0000256" key="5">
    <source>
        <dbReference type="SAM" id="Coils"/>
    </source>
</evidence>
<dbReference type="PANTHER" id="PTHR10972">
    <property type="entry name" value="OXYSTEROL-BINDING PROTEIN-RELATED"/>
    <property type="match status" value="1"/>
</dbReference>